<dbReference type="STRING" id="48467.SAMN02745166_03598"/>
<evidence type="ECO:0000313" key="2">
    <source>
        <dbReference type="EMBL" id="SKB02253.1"/>
    </source>
</evidence>
<dbReference type="InterPro" id="IPR027417">
    <property type="entry name" value="P-loop_NTPase"/>
</dbReference>
<dbReference type="RefSeq" id="WP_078814775.1">
    <property type="nucleotide sequence ID" value="NZ_FUYE01000013.1"/>
</dbReference>
<dbReference type="AlphaFoldDB" id="A0A1T4YKN1"/>
<dbReference type="OrthoDB" id="198745at2"/>
<accession>A0A1T4YKN1</accession>
<evidence type="ECO:0000313" key="3">
    <source>
        <dbReference type="Proteomes" id="UP000190774"/>
    </source>
</evidence>
<dbReference type="EMBL" id="FUYE01000013">
    <property type="protein sequence ID" value="SKB02253.1"/>
    <property type="molecule type" value="Genomic_DNA"/>
</dbReference>
<dbReference type="Pfam" id="PF12705">
    <property type="entry name" value="PDDEXK_1"/>
    <property type="match status" value="1"/>
</dbReference>
<reference evidence="3" key="1">
    <citation type="submission" date="2017-02" db="EMBL/GenBank/DDBJ databases">
        <authorList>
            <person name="Varghese N."/>
            <person name="Submissions S."/>
        </authorList>
    </citation>
    <scope>NUCLEOTIDE SEQUENCE [LARGE SCALE GENOMIC DNA]</scope>
    <source>
        <strain evidence="3">ATCC 700200</strain>
    </source>
</reference>
<gene>
    <name evidence="2" type="ORF">SAMN02745166_03598</name>
</gene>
<dbReference type="Proteomes" id="UP000190774">
    <property type="component" value="Unassembled WGS sequence"/>
</dbReference>
<evidence type="ECO:0000259" key="1">
    <source>
        <dbReference type="Pfam" id="PF12705"/>
    </source>
</evidence>
<dbReference type="InterPro" id="IPR038726">
    <property type="entry name" value="PDDEXK_AddAB-type"/>
</dbReference>
<feature type="domain" description="PD-(D/E)XK endonuclease-like" evidence="1">
    <location>
        <begin position="639"/>
        <end position="906"/>
    </location>
</feature>
<dbReference type="SUPFAM" id="SSF52540">
    <property type="entry name" value="P-loop containing nucleoside triphosphate hydrolases"/>
    <property type="match status" value="1"/>
</dbReference>
<name>A0A1T4YKN1_9BACT</name>
<keyword evidence="3" id="KW-1185">Reference proteome</keyword>
<sequence length="936" mass="105490">MATLTRHFWGWDRPVLDNAVRYLTQGHTGPTALDLSDTLLIVPTSEAGRRLKEGLARAISAGALVPWVWTSEQALLPAAMRKTVATPIQSQMAWQQAVRQMDVTGLSSLFPRLPEERGWLWELELARLLGELHSLLGAAGLDFSDVTEQAGTESGRWRDLEKIAQSYQAELEAVGLVDAQAARLNCARAPQLPEGVQRVIVLAAPDLPPLFYRWLSQCPVEETVVAIQAATDLAETFDELGRPLPTQWGQEADLILPLTEDQLHLCHDASAQAERVTDLLRDLAPHLRVAVGVGDPEVGAVLHERLDLEEVRVFEPGGVAPQQTGLWHVLQQVKRLVESRSWRAFASLLRVYEVRKAWAEQSRGGLSLIEEADAFGQEHMPVTIDHAVELLEGRTVSPELHRALLAAQRMVSHLQEDDLTDAARHVLIQLYGEREFAPDAPQDQWVTALGDAWLDCCRQVSEEARRFDLKPTPEEALALSLEALARTALSENRGEVDLVLQGWLELLWEPAPALVVAGLNEEYVPGILISHPFLPDQLREQLGLPCQASRFARDAYTLRALTEQRAHAGALHLLCGQWSDRGEALRPSRLLFLCADDHLPLRVKHLFPKDEVAENGVQEPVRTVAWPLHPRQVKLKLETISPSRLRSYLDCPFRDYLSQELRMEAVDAEKRELDPAEFGTLIHHALQQLAHDERLSRSVDANEIGDFLVEMAMKQARMLYGQRPAPLIGLQLESLHQRLRYAAETEAAEREQGWMIYRAEWEPSADTPLLIEGARLKCKVDRIDRHARSGHIRVLDFKTSDRMTEPLAAHTRKLSGRSRIPEAEVWKCFETRDGKAWQWKDLQLPLYAAALRLHGLTPQEVGYFTLPKSVQDTKVLIWENFTEEWVDKALECAEEIVRRMRSGIFWPPGDKARDRGFDEIFLGDLSASVTWASETE</sequence>
<organism evidence="2 3">
    <name type="scientific">Prosthecobacter debontii</name>
    <dbReference type="NCBI Taxonomy" id="48467"/>
    <lineage>
        <taxon>Bacteria</taxon>
        <taxon>Pseudomonadati</taxon>
        <taxon>Verrucomicrobiota</taxon>
        <taxon>Verrucomicrobiia</taxon>
        <taxon>Verrucomicrobiales</taxon>
        <taxon>Verrucomicrobiaceae</taxon>
        <taxon>Prosthecobacter</taxon>
    </lineage>
</organism>
<proteinExistence type="predicted"/>
<protein>
    <submittedName>
        <fullName evidence="2">PD-(D/E)XK nuclease superfamily protein</fullName>
    </submittedName>
</protein>
<dbReference type="Gene3D" id="3.90.320.10">
    <property type="match status" value="1"/>
</dbReference>
<dbReference type="InterPro" id="IPR011604">
    <property type="entry name" value="PDDEXK-like_dom_sf"/>
</dbReference>